<evidence type="ECO:0000256" key="3">
    <source>
        <dbReference type="ARBA" id="ARBA00022833"/>
    </source>
</evidence>
<dbReference type="Pfam" id="PF13465">
    <property type="entry name" value="zf-H2C2_2"/>
    <property type="match status" value="1"/>
</dbReference>
<name>A0ABY6KS11_9ARAC</name>
<protein>
    <submittedName>
        <fullName evidence="4">ZFX</fullName>
    </submittedName>
</protein>
<evidence type="ECO:0000256" key="1">
    <source>
        <dbReference type="ARBA" id="ARBA00022723"/>
    </source>
</evidence>
<dbReference type="Proteomes" id="UP001235939">
    <property type="component" value="Chromosome 08"/>
</dbReference>
<evidence type="ECO:0000313" key="5">
    <source>
        <dbReference type="Proteomes" id="UP001235939"/>
    </source>
</evidence>
<dbReference type="EMBL" id="CP092870">
    <property type="protein sequence ID" value="UYV71652.1"/>
    <property type="molecule type" value="Genomic_DNA"/>
</dbReference>
<dbReference type="InterPro" id="IPR036236">
    <property type="entry name" value="Znf_C2H2_sf"/>
</dbReference>
<dbReference type="Gene3D" id="3.30.160.60">
    <property type="entry name" value="Classic Zinc Finger"/>
    <property type="match status" value="2"/>
</dbReference>
<proteinExistence type="predicted"/>
<keyword evidence="2" id="KW-0863">Zinc-finger</keyword>
<keyword evidence="3" id="KW-0862">Zinc</keyword>
<keyword evidence="5" id="KW-1185">Reference proteome</keyword>
<organism evidence="4 5">
    <name type="scientific">Cordylochernes scorpioides</name>
    <dbReference type="NCBI Taxonomy" id="51811"/>
    <lineage>
        <taxon>Eukaryota</taxon>
        <taxon>Metazoa</taxon>
        <taxon>Ecdysozoa</taxon>
        <taxon>Arthropoda</taxon>
        <taxon>Chelicerata</taxon>
        <taxon>Arachnida</taxon>
        <taxon>Pseudoscorpiones</taxon>
        <taxon>Cheliferoidea</taxon>
        <taxon>Chernetidae</taxon>
        <taxon>Cordylochernes</taxon>
    </lineage>
</organism>
<accession>A0ABY6KS11</accession>
<dbReference type="SUPFAM" id="SSF57667">
    <property type="entry name" value="beta-beta-alpha zinc fingers"/>
    <property type="match status" value="1"/>
</dbReference>
<dbReference type="PANTHER" id="PTHR23235">
    <property type="entry name" value="KRUEPPEL-LIKE TRANSCRIPTION FACTOR"/>
    <property type="match status" value="1"/>
</dbReference>
<gene>
    <name evidence="4" type="ORF">LAZ67_8004006</name>
</gene>
<keyword evidence="1" id="KW-0479">Metal-binding</keyword>
<reference evidence="4 5" key="1">
    <citation type="submission" date="2022-01" db="EMBL/GenBank/DDBJ databases">
        <title>A chromosomal length assembly of Cordylochernes scorpioides.</title>
        <authorList>
            <person name="Zeh D."/>
            <person name="Zeh J."/>
        </authorList>
    </citation>
    <scope>NUCLEOTIDE SEQUENCE [LARGE SCALE GENOMIC DNA]</scope>
    <source>
        <strain evidence="4">IN4F17</strain>
        <tissue evidence="4">Whole Body</tissue>
    </source>
</reference>
<sequence length="95" mass="10959">MEIIVENCDLILFDTLEAFIQTLSVFTPQSKAKEKSLPFLFAYLAILETEVKLVRSSSLKRHIRNHTGEKPHLCPHCDYRTNQSSTLKTNIRTHT</sequence>
<dbReference type="PANTHER" id="PTHR23235:SF120">
    <property type="entry name" value="KRUPPEL-LIKE FACTOR 15"/>
    <property type="match status" value="1"/>
</dbReference>
<evidence type="ECO:0000313" key="4">
    <source>
        <dbReference type="EMBL" id="UYV71652.1"/>
    </source>
</evidence>
<evidence type="ECO:0000256" key="2">
    <source>
        <dbReference type="ARBA" id="ARBA00022771"/>
    </source>
</evidence>
<feature type="non-terminal residue" evidence="4">
    <location>
        <position position="95"/>
    </location>
</feature>